<evidence type="ECO:0000313" key="2">
    <source>
        <dbReference type="EMBL" id="JAT29596.1"/>
    </source>
</evidence>
<feature type="compositionally biased region" description="Basic and acidic residues" evidence="1">
    <location>
        <begin position="195"/>
        <end position="207"/>
    </location>
</feature>
<feature type="non-terminal residue" evidence="2">
    <location>
        <position position="233"/>
    </location>
</feature>
<feature type="compositionally biased region" description="Basic and acidic residues" evidence="1">
    <location>
        <begin position="223"/>
        <end position="233"/>
    </location>
</feature>
<organism evidence="2">
    <name type="scientific">Graphocephala atropunctata</name>
    <dbReference type="NCBI Taxonomy" id="36148"/>
    <lineage>
        <taxon>Eukaryota</taxon>
        <taxon>Metazoa</taxon>
        <taxon>Ecdysozoa</taxon>
        <taxon>Arthropoda</taxon>
        <taxon>Hexapoda</taxon>
        <taxon>Insecta</taxon>
        <taxon>Pterygota</taxon>
        <taxon>Neoptera</taxon>
        <taxon>Paraneoptera</taxon>
        <taxon>Hemiptera</taxon>
        <taxon>Auchenorrhyncha</taxon>
        <taxon>Membracoidea</taxon>
        <taxon>Cicadellidae</taxon>
        <taxon>Cicadellinae</taxon>
        <taxon>Cicadellini</taxon>
        <taxon>Graphocephala</taxon>
    </lineage>
</organism>
<reference evidence="2" key="1">
    <citation type="submission" date="2015-11" db="EMBL/GenBank/DDBJ databases">
        <title>De novo transcriptome assembly of four potential Pierce s Disease insect vectors from Arizona vineyards.</title>
        <authorList>
            <person name="Tassone E.E."/>
        </authorList>
    </citation>
    <scope>NUCLEOTIDE SEQUENCE</scope>
</reference>
<dbReference type="AlphaFoldDB" id="A0A1B6M0Y0"/>
<gene>
    <name evidence="2" type="ORF">g.25951</name>
</gene>
<feature type="region of interest" description="Disordered" evidence="1">
    <location>
        <begin position="195"/>
        <end position="233"/>
    </location>
</feature>
<name>A0A1B6M0Y0_9HEMI</name>
<proteinExistence type="predicted"/>
<sequence length="233" mass="26739">MDIDHIEICFICDGPVWNNGTTISVGKTHCSKTPYPTKISQLMGDAFMVVVSESDKLCVRCTTLLNKSDKQQMDLTRTNHIIVKLLNIKYNLDEEEDFSPLQELELSKEENNSEMFNPMDFLPVRSPSCEFLESPSQSPNSNSKMMDLQDFGHKRGDRVINIKSEPLNCKHSDEYSETYDCPKIDVKPKVRIKCEDESERNSKDCRRSKTSNTQVNQEVNSWKSDRSQEPLST</sequence>
<evidence type="ECO:0000256" key="1">
    <source>
        <dbReference type="SAM" id="MobiDB-lite"/>
    </source>
</evidence>
<protein>
    <submittedName>
        <fullName evidence="2">Uncharacterized protein</fullName>
    </submittedName>
</protein>
<dbReference type="EMBL" id="GEBQ01010381">
    <property type="protein sequence ID" value="JAT29596.1"/>
    <property type="molecule type" value="Transcribed_RNA"/>
</dbReference>
<accession>A0A1B6M0Y0</accession>
<feature type="region of interest" description="Disordered" evidence="1">
    <location>
        <begin position="128"/>
        <end position="148"/>
    </location>
</feature>
<feature type="compositionally biased region" description="Polar residues" evidence="1">
    <location>
        <begin position="134"/>
        <end position="144"/>
    </location>
</feature>
<feature type="compositionally biased region" description="Polar residues" evidence="1">
    <location>
        <begin position="210"/>
        <end position="222"/>
    </location>
</feature>